<dbReference type="HOGENOM" id="CLU_2667821_0_0_5"/>
<accession>Q0FLM8</accession>
<dbReference type="AlphaFoldDB" id="Q0FLM8"/>
<dbReference type="InterPro" id="IPR056114">
    <property type="entry name" value="DUF7697"/>
</dbReference>
<evidence type="ECO:0000313" key="2">
    <source>
        <dbReference type="Proteomes" id="UP000006230"/>
    </source>
</evidence>
<comment type="caution">
    <text evidence="1">The sequence shown here is derived from an EMBL/GenBank/DDBJ whole genome shotgun (WGS) entry which is preliminary data.</text>
</comment>
<keyword evidence="2" id="KW-1185">Reference proteome</keyword>
<dbReference type="Proteomes" id="UP000006230">
    <property type="component" value="Unassembled WGS sequence"/>
</dbReference>
<proteinExistence type="predicted"/>
<dbReference type="Pfam" id="PF24752">
    <property type="entry name" value="DUF7697"/>
    <property type="match status" value="1"/>
</dbReference>
<sequence>MPQSVEGRAIAALGSQILHQRRIGARGYVGLDFAACLALLEAQGIPEKIASLLLPHWEAGLIEAGARMRDQDGTE</sequence>
<organism evidence="1 2">
    <name type="scientific">Salipiger bermudensis (strain DSM 26914 / JCM 13377 / KCTC 12554 / HTCC2601)</name>
    <name type="common">Pelagibaca bermudensis</name>
    <dbReference type="NCBI Taxonomy" id="314265"/>
    <lineage>
        <taxon>Bacteria</taxon>
        <taxon>Pseudomonadati</taxon>
        <taxon>Pseudomonadota</taxon>
        <taxon>Alphaproteobacteria</taxon>
        <taxon>Rhodobacterales</taxon>
        <taxon>Roseobacteraceae</taxon>
        <taxon>Salipiger</taxon>
    </lineage>
</organism>
<dbReference type="EMBL" id="AATQ01000032">
    <property type="protein sequence ID" value="EAU45070.1"/>
    <property type="molecule type" value="Genomic_DNA"/>
</dbReference>
<gene>
    <name evidence="1" type="ORF">R2601_22826</name>
</gene>
<evidence type="ECO:0000313" key="1">
    <source>
        <dbReference type="EMBL" id="EAU45070.1"/>
    </source>
</evidence>
<name>Q0FLM8_SALBH</name>
<protein>
    <submittedName>
        <fullName evidence="1">Uncharacterized protein</fullName>
    </submittedName>
</protein>
<dbReference type="eggNOG" id="ENOG502ZHTH">
    <property type="taxonomic scope" value="Bacteria"/>
</dbReference>
<reference evidence="1 2" key="1">
    <citation type="journal article" date="2010" name="J. Bacteriol.">
        <title>Genome sequences of Pelagibaca bermudensis HTCC2601T and Maritimibacter alkaliphilus HTCC2654T, the type strains of two marine Roseobacter genera.</title>
        <authorList>
            <person name="Thrash J.C."/>
            <person name="Cho J.C."/>
            <person name="Ferriera S."/>
            <person name="Johnson J."/>
            <person name="Vergin K.L."/>
            <person name="Giovannoni S.J."/>
        </authorList>
    </citation>
    <scope>NUCLEOTIDE SEQUENCE [LARGE SCALE GENOMIC DNA]</scope>
    <source>
        <strain evidence="2">DSM 26914 / JCM 13377 / KCTC 12554 / HTCC2601</strain>
    </source>
</reference>
<dbReference type="STRING" id="314265.R2601_22826"/>